<evidence type="ECO:0000313" key="1">
    <source>
        <dbReference type="EMBL" id="PQB04808.1"/>
    </source>
</evidence>
<keyword evidence="2" id="KW-1185">Reference proteome</keyword>
<protein>
    <submittedName>
        <fullName evidence="1">Uncharacterized protein</fullName>
    </submittedName>
</protein>
<organism evidence="1 2">
    <name type="scientific">Aureitalea marina</name>
    <dbReference type="NCBI Taxonomy" id="930804"/>
    <lineage>
        <taxon>Bacteria</taxon>
        <taxon>Pseudomonadati</taxon>
        <taxon>Bacteroidota</taxon>
        <taxon>Flavobacteriia</taxon>
        <taxon>Flavobacteriales</taxon>
        <taxon>Flavobacteriaceae</taxon>
        <taxon>Aureitalea</taxon>
    </lineage>
</organism>
<proteinExistence type="predicted"/>
<gene>
    <name evidence="1" type="ORF">BST85_07775</name>
</gene>
<name>A0A2S7KQE3_9FLAO</name>
<sequence length="129" mass="14689">MVKNRHTRTVTSEDPTRFYLQLTNHSDQVQEYLLSVDVGPDSCSLGDLESERRTDPDLFTTTWKTSQNSANRVLVQPGQSESISMLVSLRQTLSRASWQCITVKAQSKQCSSNSHINLRLWMEPDQSDN</sequence>
<dbReference type="Proteomes" id="UP000239800">
    <property type="component" value="Unassembled WGS sequence"/>
</dbReference>
<dbReference type="AlphaFoldDB" id="A0A2S7KQE3"/>
<evidence type="ECO:0000313" key="2">
    <source>
        <dbReference type="Proteomes" id="UP000239800"/>
    </source>
</evidence>
<dbReference type="EMBL" id="MQUB01000001">
    <property type="protein sequence ID" value="PQB04808.1"/>
    <property type="molecule type" value="Genomic_DNA"/>
</dbReference>
<accession>A0A2S7KQE3</accession>
<comment type="caution">
    <text evidence="1">The sequence shown here is derived from an EMBL/GenBank/DDBJ whole genome shotgun (WGS) entry which is preliminary data.</text>
</comment>
<reference evidence="1 2" key="1">
    <citation type="submission" date="2016-11" db="EMBL/GenBank/DDBJ databases">
        <title>Trade-off between light-utilization and light-protection in marine flavobacteria.</title>
        <authorList>
            <person name="Kumagai Y."/>
        </authorList>
    </citation>
    <scope>NUCLEOTIDE SEQUENCE [LARGE SCALE GENOMIC DNA]</scope>
    <source>
        <strain evidence="1 2">NBRC 107741</strain>
    </source>
</reference>